<dbReference type="RefSeq" id="WP_025836558.1">
    <property type="nucleotide sequence ID" value="NZ_FUWL01000003.1"/>
</dbReference>
<evidence type="ECO:0000313" key="2">
    <source>
        <dbReference type="Proteomes" id="UP000189956"/>
    </source>
</evidence>
<reference evidence="1 2" key="1">
    <citation type="submission" date="2017-02" db="EMBL/GenBank/DDBJ databases">
        <authorList>
            <person name="Peterson S.W."/>
        </authorList>
    </citation>
    <scope>NUCLEOTIDE SEQUENCE [LARGE SCALE GENOMIC DNA]</scope>
    <source>
        <strain evidence="1 2">ATCC 700135</strain>
    </source>
</reference>
<accession>A0A1T4JLX5</accession>
<dbReference type="AlphaFoldDB" id="A0A1T4JLX5"/>
<dbReference type="EMBL" id="FUWL01000003">
    <property type="protein sequence ID" value="SJZ31143.1"/>
    <property type="molecule type" value="Genomic_DNA"/>
</dbReference>
<organism evidence="1 2">
    <name type="scientific">Porphyromonas cangingivalis</name>
    <dbReference type="NCBI Taxonomy" id="36874"/>
    <lineage>
        <taxon>Bacteria</taxon>
        <taxon>Pseudomonadati</taxon>
        <taxon>Bacteroidota</taxon>
        <taxon>Bacteroidia</taxon>
        <taxon>Bacteroidales</taxon>
        <taxon>Porphyromonadaceae</taxon>
        <taxon>Porphyromonas</taxon>
    </lineage>
</organism>
<name>A0A1T4JLX5_PORCN</name>
<dbReference type="Pfam" id="PF10899">
    <property type="entry name" value="AbiGi"/>
    <property type="match status" value="1"/>
</dbReference>
<dbReference type="InterPro" id="IPR021223">
    <property type="entry name" value="AbiGi"/>
</dbReference>
<sequence length="241" mass="28177">MKKNSHTSAFFHYTENVNLLYKIIEEGLRFSFCKESISDKVFIGAPMISFCDIPITHSEEHRGKYGTSAIGLSKKSIISQNHKYNIAPVTYLIENDPRLFSYEGLFSKNPTNIIFGFLKRDVYTHNGEKHNAYDECEWRITVENSVDQPWFTNEEEYDKWRGELSNDNKSKTPPKKFSKEEPFKFRVEDIDYIIVSKKSNIPNLISRLQKLEKVCGEKIDEKEKAMLLSKVISFEQIMDDF</sequence>
<proteinExistence type="predicted"/>
<gene>
    <name evidence="1" type="ORF">SAMN02745205_00068</name>
</gene>
<evidence type="ECO:0000313" key="1">
    <source>
        <dbReference type="EMBL" id="SJZ31143.1"/>
    </source>
</evidence>
<dbReference type="Proteomes" id="UP000189956">
    <property type="component" value="Unassembled WGS sequence"/>
</dbReference>
<protein>
    <submittedName>
        <fullName evidence="1">Putative abortive phage resistance protein AbiGi, antitoxin</fullName>
    </submittedName>
</protein>